<dbReference type="Proteomes" id="UP001595699">
    <property type="component" value="Unassembled WGS sequence"/>
</dbReference>
<dbReference type="InterPro" id="IPR000086">
    <property type="entry name" value="NUDIX_hydrolase_dom"/>
</dbReference>
<accession>A0ABV7YJD0</accession>
<keyword evidence="1" id="KW-0378">Hydrolase</keyword>
<dbReference type="SMART" id="SM00855">
    <property type="entry name" value="PGAM"/>
    <property type="match status" value="1"/>
</dbReference>
<dbReference type="Pfam" id="PF00300">
    <property type="entry name" value="His_Phos_1"/>
    <property type="match status" value="1"/>
</dbReference>
<dbReference type="SUPFAM" id="SSF53254">
    <property type="entry name" value="Phosphoglycerate mutase-like"/>
    <property type="match status" value="1"/>
</dbReference>
<evidence type="ECO:0000313" key="4">
    <source>
        <dbReference type="Proteomes" id="UP001595699"/>
    </source>
</evidence>
<evidence type="ECO:0000313" key="3">
    <source>
        <dbReference type="EMBL" id="MFC3764094.1"/>
    </source>
</evidence>
<dbReference type="InterPro" id="IPR029033">
    <property type="entry name" value="His_PPase_superfam"/>
</dbReference>
<protein>
    <submittedName>
        <fullName evidence="3">NUDIX domain-containing protein</fullName>
    </submittedName>
</protein>
<dbReference type="PANTHER" id="PTHR21340:SF0">
    <property type="entry name" value="BIS(5'-NUCLEOSYL)-TETRAPHOSPHATASE [ASYMMETRICAL]"/>
    <property type="match status" value="1"/>
</dbReference>
<keyword evidence="4" id="KW-1185">Reference proteome</keyword>
<sequence length="282" mass="30629">MNTEVLAAGAVVWRRTAMGEVEVALIHRPKYDDWSFPKGKLKPGESLAAAAVREVHEETTIAIRLGVPLPPVSYPLSNGTRKVVHYWAGLPVSTSSFVASEEVDRREFVPLGHARRRLTHAHDAALLDAFSPLVTTPLVVLRHAKASARVEWPGADVDRPLSPVGEEQALRLVELFASYGISRVVSSDALRCLETVRPYASSLGLSIETEPAFSEDASLAVTRERASILLDSVRPTLVCSHRPVLPTLFETLGIEPVALPPASLVVIHRAGRTNVATELHEA</sequence>
<reference evidence="4" key="1">
    <citation type="journal article" date="2019" name="Int. J. Syst. Evol. Microbiol.">
        <title>The Global Catalogue of Microorganisms (GCM) 10K type strain sequencing project: providing services to taxonomists for standard genome sequencing and annotation.</title>
        <authorList>
            <consortium name="The Broad Institute Genomics Platform"/>
            <consortium name="The Broad Institute Genome Sequencing Center for Infectious Disease"/>
            <person name="Wu L."/>
            <person name="Ma J."/>
        </authorList>
    </citation>
    <scope>NUCLEOTIDE SEQUENCE [LARGE SCALE GENOMIC DNA]</scope>
    <source>
        <strain evidence="4">CGMCC 4.7241</strain>
    </source>
</reference>
<dbReference type="RefSeq" id="WP_205114664.1">
    <property type="nucleotide sequence ID" value="NZ_JAFBCM010000001.1"/>
</dbReference>
<organism evidence="3 4">
    <name type="scientific">Tenggerimyces flavus</name>
    <dbReference type="NCBI Taxonomy" id="1708749"/>
    <lineage>
        <taxon>Bacteria</taxon>
        <taxon>Bacillati</taxon>
        <taxon>Actinomycetota</taxon>
        <taxon>Actinomycetes</taxon>
        <taxon>Propionibacteriales</taxon>
        <taxon>Nocardioidaceae</taxon>
        <taxon>Tenggerimyces</taxon>
    </lineage>
</organism>
<name>A0ABV7YJD0_9ACTN</name>
<evidence type="ECO:0000256" key="1">
    <source>
        <dbReference type="ARBA" id="ARBA00022801"/>
    </source>
</evidence>
<dbReference type="InterPro" id="IPR051325">
    <property type="entry name" value="Nudix_hydrolase_domain"/>
</dbReference>
<gene>
    <name evidence="3" type="ORF">ACFOUW_24890</name>
</gene>
<proteinExistence type="predicted"/>
<dbReference type="PANTHER" id="PTHR21340">
    <property type="entry name" value="DIADENOSINE 5,5-P1,P4-TETRAPHOSPHATE PYROPHOSPHOHYDROLASE MUTT"/>
    <property type="match status" value="1"/>
</dbReference>
<dbReference type="EMBL" id="JBHRZH010000023">
    <property type="protein sequence ID" value="MFC3764094.1"/>
    <property type="molecule type" value="Genomic_DNA"/>
</dbReference>
<dbReference type="PROSITE" id="PS51462">
    <property type="entry name" value="NUDIX"/>
    <property type="match status" value="1"/>
</dbReference>
<dbReference type="InterPro" id="IPR013078">
    <property type="entry name" value="His_Pase_superF_clade-1"/>
</dbReference>
<dbReference type="Gene3D" id="3.40.50.1240">
    <property type="entry name" value="Phosphoglycerate mutase-like"/>
    <property type="match status" value="1"/>
</dbReference>
<dbReference type="SUPFAM" id="SSF55811">
    <property type="entry name" value="Nudix"/>
    <property type="match status" value="1"/>
</dbReference>
<dbReference type="CDD" id="cd07067">
    <property type="entry name" value="HP_PGM_like"/>
    <property type="match status" value="1"/>
</dbReference>
<dbReference type="CDD" id="cd03673">
    <property type="entry name" value="NUDIX_Ap6A_hydrolase"/>
    <property type="match status" value="1"/>
</dbReference>
<dbReference type="Pfam" id="PF00293">
    <property type="entry name" value="NUDIX"/>
    <property type="match status" value="1"/>
</dbReference>
<evidence type="ECO:0000259" key="2">
    <source>
        <dbReference type="PROSITE" id="PS51462"/>
    </source>
</evidence>
<comment type="caution">
    <text evidence="3">The sequence shown here is derived from an EMBL/GenBank/DDBJ whole genome shotgun (WGS) entry which is preliminary data.</text>
</comment>
<dbReference type="InterPro" id="IPR015797">
    <property type="entry name" value="NUDIX_hydrolase-like_dom_sf"/>
</dbReference>
<feature type="domain" description="Nudix hydrolase" evidence="2">
    <location>
        <begin position="3"/>
        <end position="132"/>
    </location>
</feature>
<dbReference type="InterPro" id="IPR020084">
    <property type="entry name" value="NUDIX_hydrolase_CS"/>
</dbReference>
<dbReference type="Gene3D" id="3.90.79.10">
    <property type="entry name" value="Nucleoside Triphosphate Pyrophosphohydrolase"/>
    <property type="match status" value="1"/>
</dbReference>
<dbReference type="PROSITE" id="PS00893">
    <property type="entry name" value="NUDIX_BOX"/>
    <property type="match status" value="1"/>
</dbReference>